<dbReference type="PROSITE" id="PS50837">
    <property type="entry name" value="NACHT"/>
    <property type="match status" value="1"/>
</dbReference>
<reference evidence="6" key="1">
    <citation type="submission" date="2020-09" db="EMBL/GenBank/DDBJ databases">
        <title>Comparative genome analyses of four rice-infecting Rhizoctonia solani isolates reveal extensive enrichment of homogalacturonan modification genes.</title>
        <authorList>
            <person name="Lee D.-Y."/>
            <person name="Jeon J."/>
            <person name="Kim K.-T."/>
            <person name="Cheong K."/>
            <person name="Song H."/>
            <person name="Choi G."/>
            <person name="Ko J."/>
            <person name="Opiyo S.O."/>
            <person name="Zuo S."/>
            <person name="Madhav S."/>
            <person name="Lee Y.-H."/>
            <person name="Wang G.-L."/>
        </authorList>
    </citation>
    <scope>NUCLEOTIDE SEQUENCE</scope>
    <source>
        <strain evidence="6">AG1-IA WGL</strain>
    </source>
</reference>
<accession>A0A8H7HNJ5</accession>
<feature type="non-terminal residue" evidence="6">
    <location>
        <position position="1"/>
    </location>
</feature>
<dbReference type="CDD" id="cd00200">
    <property type="entry name" value="WD40"/>
    <property type="match status" value="2"/>
</dbReference>
<dbReference type="Pfam" id="PF00400">
    <property type="entry name" value="WD40"/>
    <property type="match status" value="11"/>
</dbReference>
<dbReference type="InterPro" id="IPR056884">
    <property type="entry name" value="NPHP3-like_N"/>
</dbReference>
<dbReference type="PRINTS" id="PR00320">
    <property type="entry name" value="GPROTEINBRPT"/>
</dbReference>
<feature type="repeat" description="WD" evidence="3">
    <location>
        <begin position="1140"/>
        <end position="1181"/>
    </location>
</feature>
<keyword evidence="1 3" id="KW-0853">WD repeat</keyword>
<dbReference type="SMART" id="SM00320">
    <property type="entry name" value="WD40"/>
    <property type="match status" value="13"/>
</dbReference>
<dbReference type="InterPro" id="IPR015943">
    <property type="entry name" value="WD40/YVTN_repeat-like_dom_sf"/>
</dbReference>
<feature type="region of interest" description="Disordered" evidence="4">
    <location>
        <begin position="17"/>
        <end position="62"/>
    </location>
</feature>
<feature type="repeat" description="WD" evidence="3">
    <location>
        <begin position="923"/>
        <end position="964"/>
    </location>
</feature>
<gene>
    <name evidence="6" type="ORF">RHS03_05778</name>
</gene>
<evidence type="ECO:0000256" key="2">
    <source>
        <dbReference type="ARBA" id="ARBA00022737"/>
    </source>
</evidence>
<name>A0A8H7HNJ5_9AGAM</name>
<feature type="repeat" description="WD" evidence="3">
    <location>
        <begin position="1313"/>
        <end position="1354"/>
    </location>
</feature>
<evidence type="ECO:0000259" key="5">
    <source>
        <dbReference type="PROSITE" id="PS50837"/>
    </source>
</evidence>
<evidence type="ECO:0000256" key="3">
    <source>
        <dbReference type="PROSITE-ProRule" id="PRU00221"/>
    </source>
</evidence>
<feature type="repeat" description="WD" evidence="3">
    <location>
        <begin position="1052"/>
        <end position="1093"/>
    </location>
</feature>
<dbReference type="Pfam" id="PF24883">
    <property type="entry name" value="NPHP3_N"/>
    <property type="match status" value="1"/>
</dbReference>
<dbReference type="SUPFAM" id="SSF52540">
    <property type="entry name" value="P-loop containing nucleoside triphosphate hydrolases"/>
    <property type="match status" value="1"/>
</dbReference>
<feature type="region of interest" description="Disordered" evidence="4">
    <location>
        <begin position="1397"/>
        <end position="1426"/>
    </location>
</feature>
<dbReference type="PANTHER" id="PTHR19848:SF8">
    <property type="entry name" value="F-BOX AND WD REPEAT DOMAIN CONTAINING 7"/>
    <property type="match status" value="1"/>
</dbReference>
<evidence type="ECO:0000256" key="4">
    <source>
        <dbReference type="SAM" id="MobiDB-lite"/>
    </source>
</evidence>
<dbReference type="PROSITE" id="PS50082">
    <property type="entry name" value="WD_REPEATS_2"/>
    <property type="match status" value="10"/>
</dbReference>
<dbReference type="Gene3D" id="3.40.50.300">
    <property type="entry name" value="P-loop containing nucleotide triphosphate hydrolases"/>
    <property type="match status" value="1"/>
</dbReference>
<dbReference type="PROSITE" id="PS50294">
    <property type="entry name" value="WD_REPEATS_REGION"/>
    <property type="match status" value="10"/>
</dbReference>
<dbReference type="PROSITE" id="PS00678">
    <property type="entry name" value="WD_REPEATS_1"/>
    <property type="match status" value="7"/>
</dbReference>
<dbReference type="PANTHER" id="PTHR19848">
    <property type="entry name" value="WD40 REPEAT PROTEIN"/>
    <property type="match status" value="1"/>
</dbReference>
<feature type="domain" description="NACHT" evidence="5">
    <location>
        <begin position="257"/>
        <end position="402"/>
    </location>
</feature>
<feature type="repeat" description="WD" evidence="3">
    <location>
        <begin position="966"/>
        <end position="1007"/>
    </location>
</feature>
<evidence type="ECO:0000256" key="1">
    <source>
        <dbReference type="ARBA" id="ARBA00022574"/>
    </source>
</evidence>
<feature type="repeat" description="WD" evidence="3">
    <location>
        <begin position="1183"/>
        <end position="1224"/>
    </location>
</feature>
<dbReference type="InterPro" id="IPR001680">
    <property type="entry name" value="WD40_rpt"/>
</dbReference>
<organism evidence="6 7">
    <name type="scientific">Rhizoctonia solani</name>
    <dbReference type="NCBI Taxonomy" id="456999"/>
    <lineage>
        <taxon>Eukaryota</taxon>
        <taxon>Fungi</taxon>
        <taxon>Dikarya</taxon>
        <taxon>Basidiomycota</taxon>
        <taxon>Agaricomycotina</taxon>
        <taxon>Agaricomycetes</taxon>
        <taxon>Cantharellales</taxon>
        <taxon>Ceratobasidiaceae</taxon>
        <taxon>Rhizoctonia</taxon>
    </lineage>
</organism>
<feature type="repeat" description="WD" evidence="3">
    <location>
        <begin position="1268"/>
        <end position="1308"/>
    </location>
</feature>
<feature type="compositionally biased region" description="Polar residues" evidence="4">
    <location>
        <begin position="51"/>
        <end position="62"/>
    </location>
</feature>
<comment type="caution">
    <text evidence="6">The sequence shown here is derived from an EMBL/GenBank/DDBJ whole genome shotgun (WGS) entry which is preliminary data.</text>
</comment>
<keyword evidence="2" id="KW-0677">Repeat</keyword>
<dbReference type="SUPFAM" id="SSF50978">
    <property type="entry name" value="WD40 repeat-like"/>
    <property type="match status" value="3"/>
</dbReference>
<dbReference type="InterPro" id="IPR020472">
    <property type="entry name" value="WD40_PAC1"/>
</dbReference>
<dbReference type="Proteomes" id="UP000602905">
    <property type="component" value="Unassembled WGS sequence"/>
</dbReference>
<sequence length="1483" mass="162101">MAVIITLKEALERAKHKVKKRLGIESTTTNKTAHKHQGSRCCSAESEPEPSHQSRSPPKATTSTLTAIGSLLAVLESSTDALGPLKSAIGQLKLCVDTYRSSCKDPKEHDELTVKLDGIIGDLIIHAKLPMYPAATDSVKRIQSDLMKEAEKVAKMQARSSGRRLIDALDGYDGIVECYRRIDGHLQRLTLNANLSTFQAVSEQTMRSRLTGMCPTSAAYYGSAESGILQRRPCTPGTREAQIKLLLEWANAPDAGKTCWMNGMAGTGKTTIAYSVCAELENASRLGASFFCSRTMLECSQVKNIIPSIAYQLAQFSLPFRNALVDILGLKTDVHTRGLVEQYRSLIIEPLTGVHDSLPDDFIVVIDALDECDNEDSVGQILDLLMTTPPTLPIRFLISSRPENEITLKITGRHDGEDEARLVLHNLQEETVKDDIELYMRDELKDIRLTKTQWTDILERCGTLFIYASTACRFIKQEHKVDAASEAVNTIIDSPYMPIAGENPIDTLYLTILKTVFEKSGMSKQSVVKMKNILETVICAVEPMALEAIADLLALNSVKQVYRLLHPLRSVLHVPRDTGVVNTLHASFPDFMLSSARSLDFCCDRAGRHTTLAQACLGLIDTAEPKINICRLPSSHHLDEEVEDLRARVAWAISPGLAYASRYWSTHLDRSAYKPILLDAVRNFFFARLLLWMEVANLTGSMQYGVGTVQYAERWCVKHGAPEAVTKIAHDAWQFVSVYANHPVCQSTPHIYISMLPFWPRSRPISLAYMPRTSDLMQPTGTAIGRRQLALMATWKVSNRAVRSISLSGDGSRLVVPTDTGIDILDTTTGESVHSLTDERAQSVRVVAMSPDGNQVAFVTNQGIPYLWHIGNGGAITALLPGDVSDVLCIAFSVDGSRVACGMKKGDVYICSLWHTARSLGPLKGHTDWVRSVAFSPDGLHLASGSDDKTIQVWNIQTGEQVGQPFKGHTDWVRAVCFTTDGSRLASGSDDKTVRVWDIKTGKTASEPLTGHSGYVYSVAFSPNGKLLASASRDETIRIYSAETGGIALGPLEGHTDEVKWVTFSRDGTCLFSCSDDGTVRIWNVQDVDTHPTPTATPTSTSPIYCVRYAHNGKQLVSGSRDGMVRVWDTETGELALEPLRGHKKVVVCVDYSPNDQYIASASWDSTVRIWNAHTGKDIHGSMRGHTRGVNGVRFLPDGLAIVSGSDDGTVRMWDVSTGQQLALLLQAHSPILSFGVSSDGQHVVCGSVDGMIRVVDRHGGKILGEPIRGHAGSVRSVEFSDGMRFVSGSDVGSVRIWDGQTGEQLVVCGQRDRAHNDWVRSVSTSPDGLYVASGSNDGTVRVWDGQTGKLILGPLRGHMDWVGCVQFSPDGLHVASCSDDGTIRFWDVSGCRTESLEHGSTSADTEVAISDGSGGKGSERRSVDEDGWVVESPRRRVAWVPSELRACLLIPPEDLRISAAGYLKLEWHGAKIGETWAGCYAP</sequence>
<dbReference type="EMBL" id="JACYCD010000054">
    <property type="protein sequence ID" value="KAF8704528.1"/>
    <property type="molecule type" value="Genomic_DNA"/>
</dbReference>
<evidence type="ECO:0000313" key="7">
    <source>
        <dbReference type="Proteomes" id="UP000602905"/>
    </source>
</evidence>
<protein>
    <submittedName>
        <fullName evidence="6">WD40 repeat-like protein</fullName>
    </submittedName>
</protein>
<dbReference type="InterPro" id="IPR019775">
    <property type="entry name" value="WD40_repeat_CS"/>
</dbReference>
<dbReference type="OrthoDB" id="538223at2759"/>
<dbReference type="InterPro" id="IPR007111">
    <property type="entry name" value="NACHT_NTPase"/>
</dbReference>
<feature type="repeat" description="WD" evidence="3">
    <location>
        <begin position="1097"/>
        <end position="1138"/>
    </location>
</feature>
<feature type="repeat" description="WD" evidence="3">
    <location>
        <begin position="1356"/>
        <end position="1390"/>
    </location>
</feature>
<proteinExistence type="predicted"/>
<feature type="repeat" description="WD" evidence="3">
    <location>
        <begin position="1009"/>
        <end position="1045"/>
    </location>
</feature>
<dbReference type="InterPro" id="IPR036322">
    <property type="entry name" value="WD40_repeat_dom_sf"/>
</dbReference>
<dbReference type="Gene3D" id="2.130.10.10">
    <property type="entry name" value="YVTN repeat-like/Quinoprotein amine dehydrogenase"/>
    <property type="match status" value="4"/>
</dbReference>
<dbReference type="InterPro" id="IPR027417">
    <property type="entry name" value="P-loop_NTPase"/>
</dbReference>
<evidence type="ECO:0000313" key="6">
    <source>
        <dbReference type="EMBL" id="KAF8704528.1"/>
    </source>
</evidence>